<evidence type="ECO:0000256" key="3">
    <source>
        <dbReference type="ARBA" id="ARBA00022989"/>
    </source>
</evidence>
<dbReference type="PANTHER" id="PTHR21041:SF17">
    <property type="entry name" value="E3 UBIQUITIN-PROTEIN LIGASE DCST1"/>
    <property type="match status" value="1"/>
</dbReference>
<evidence type="ECO:0000256" key="5">
    <source>
        <dbReference type="SAM" id="Phobius"/>
    </source>
</evidence>
<reference evidence="8 9" key="1">
    <citation type="submission" date="2020-04" db="EMBL/GenBank/DDBJ databases">
        <authorList>
            <person name="Wallbank WR R."/>
            <person name="Pardo Diaz C."/>
            <person name="Kozak K."/>
            <person name="Martin S."/>
            <person name="Jiggins C."/>
            <person name="Moest M."/>
            <person name="Warren A I."/>
            <person name="Byers J.R.P. K."/>
            <person name="Montejo-Kovacevich G."/>
            <person name="Yen C E."/>
        </authorList>
    </citation>
    <scope>NUCLEOTIDE SEQUENCE [LARGE SCALE GENOMIC DNA]</scope>
</reference>
<feature type="transmembrane region" description="Helical" evidence="5">
    <location>
        <begin position="372"/>
        <end position="395"/>
    </location>
</feature>
<comment type="subcellular location">
    <subcellularLocation>
        <location evidence="1">Membrane</location>
        <topology evidence="1">Multi-pass membrane protein</topology>
    </subcellularLocation>
</comment>
<keyword evidence="4 5" id="KW-0472">Membrane</keyword>
<keyword evidence="2 5" id="KW-0812">Transmembrane</keyword>
<dbReference type="PANTHER" id="PTHR21041">
    <property type="entry name" value="DENDRITIC CELL-SPECIFIC TRANSMEMBRANE PROTEIN"/>
    <property type="match status" value="1"/>
</dbReference>
<dbReference type="Pfam" id="PF07782">
    <property type="entry name" value="DC_STAMP"/>
    <property type="match status" value="1"/>
</dbReference>
<feature type="transmembrane region" description="Helical" evidence="5">
    <location>
        <begin position="59"/>
        <end position="83"/>
    </location>
</feature>
<feature type="domain" description="Dendritic cell-specific transmembrane protein-like" evidence="6">
    <location>
        <begin position="410"/>
        <end position="600"/>
    </location>
</feature>
<dbReference type="InterPro" id="IPR012858">
    <property type="entry name" value="DC_STAMP-like"/>
</dbReference>
<evidence type="ECO:0000259" key="6">
    <source>
        <dbReference type="Pfam" id="PF07782"/>
    </source>
</evidence>
<feature type="transmembrane region" description="Helical" evidence="5">
    <location>
        <begin position="36"/>
        <end position="53"/>
    </location>
</feature>
<feature type="domain" description="E3 ubiquitin-protein ligase DCST1-like C-terminal" evidence="7">
    <location>
        <begin position="655"/>
        <end position="703"/>
    </location>
</feature>
<name>A0A8S1B3U6_ARCPL</name>
<evidence type="ECO:0000256" key="1">
    <source>
        <dbReference type="ARBA" id="ARBA00004141"/>
    </source>
</evidence>
<dbReference type="InterPro" id="IPR051856">
    <property type="entry name" value="CSR-E3_Ligase_Protein"/>
</dbReference>
<evidence type="ECO:0008006" key="10">
    <source>
        <dbReference type="Google" id="ProtNLM"/>
    </source>
</evidence>
<dbReference type="AlphaFoldDB" id="A0A8S1B3U6"/>
<evidence type="ECO:0000259" key="7">
    <source>
        <dbReference type="Pfam" id="PF26037"/>
    </source>
</evidence>
<evidence type="ECO:0000313" key="9">
    <source>
        <dbReference type="Proteomes" id="UP000494106"/>
    </source>
</evidence>
<evidence type="ECO:0000313" key="8">
    <source>
        <dbReference type="EMBL" id="CAB3257204.1"/>
    </source>
</evidence>
<evidence type="ECO:0000256" key="2">
    <source>
        <dbReference type="ARBA" id="ARBA00022692"/>
    </source>
</evidence>
<dbReference type="OrthoDB" id="5985669at2759"/>
<evidence type="ECO:0000256" key="4">
    <source>
        <dbReference type="ARBA" id="ARBA00023136"/>
    </source>
</evidence>
<sequence length="722" mass="84233">MSTRLRVYLEKCLCLFCVPFYRSCFSDCNQQRRLRCADFIWGFALGQIYYYWLLTRVPFPYHIGLIVSVFLSLFLGLCCTVSMQTRCISLLIYPMFCGKAGRGVLKVVVLTYVVAGPITNMGINAREVVRVFACSTQLSYNLSKEEHTLIAEPLRKTALGVHREMDQIKETLRSVSDIVSPIEYEIENTEEIELKREENDYLDKLLGSKCRSRLIEKKYKSLLPLQEDFTHLQLIDKKNIYQNMYKKKLEYRCENLLTHAISTCTEAFDIAYDQCLAALRVNSSLMCRPLKLDHACQIVHIIGSNATCDSTKQTDLGFEEGYIALERAKHELTNNLEDIKLQYKVTYERELYDIQDAKETGERVIHAFEEKITLMGTVAVALNLYVAFLFLRILVAAVNYHDRYLTNIEYDNIYITKYFKQLDERREMRGDMTLLPLKKMERIKYIDFHSMSYKNVEQNTFLAQILKVMLEMVTATTFVMLDRLFYEALDVVRQHAQIDVVQEDSRDVDIEVEGSGILASLFRKLLENISSGGSTQRSFTNKECVPHPRPMPFYYYFKIYGGYLWILLLLYVNPYTLRLRRLACSYFYPKREKQRILHLYNDILKKRMKMQKTLRRRAVQTVRAHYLSGENLLSLRMKFPQLFGWLHVFPAARMTCLICGETEPRTVKAGQESWHPCRVSKCPFLFCGECWREAGGRCLACDPSLVELSDIDSLSEDEHPKY</sequence>
<comment type="caution">
    <text evidence="8">The sequence shown here is derived from an EMBL/GenBank/DDBJ whole genome shotgun (WGS) entry which is preliminary data.</text>
</comment>
<organism evidence="8 9">
    <name type="scientific">Arctia plantaginis</name>
    <name type="common">Wood tiger moth</name>
    <name type="synonym">Phalaena plantaginis</name>
    <dbReference type="NCBI Taxonomy" id="874455"/>
    <lineage>
        <taxon>Eukaryota</taxon>
        <taxon>Metazoa</taxon>
        <taxon>Ecdysozoa</taxon>
        <taxon>Arthropoda</taxon>
        <taxon>Hexapoda</taxon>
        <taxon>Insecta</taxon>
        <taxon>Pterygota</taxon>
        <taxon>Neoptera</taxon>
        <taxon>Endopterygota</taxon>
        <taxon>Lepidoptera</taxon>
        <taxon>Glossata</taxon>
        <taxon>Ditrysia</taxon>
        <taxon>Noctuoidea</taxon>
        <taxon>Erebidae</taxon>
        <taxon>Arctiinae</taxon>
        <taxon>Arctia</taxon>
    </lineage>
</organism>
<dbReference type="GO" id="GO:0016020">
    <property type="term" value="C:membrane"/>
    <property type="evidence" value="ECO:0007669"/>
    <property type="project" value="UniProtKB-SubCell"/>
</dbReference>
<feature type="transmembrane region" description="Helical" evidence="5">
    <location>
        <begin position="104"/>
        <end position="123"/>
    </location>
</feature>
<dbReference type="InterPro" id="IPR058842">
    <property type="entry name" value="DCST1_C"/>
</dbReference>
<proteinExistence type="predicted"/>
<protein>
    <recommendedName>
        <fullName evidence="10">Dendritic cell-specific transmembrane protein-like domain-containing protein</fullName>
    </recommendedName>
</protein>
<dbReference type="Pfam" id="PF26037">
    <property type="entry name" value="zf-RING_DCST1_C"/>
    <property type="match status" value="1"/>
</dbReference>
<feature type="transmembrane region" description="Helical" evidence="5">
    <location>
        <begin position="553"/>
        <end position="572"/>
    </location>
</feature>
<dbReference type="Proteomes" id="UP000494106">
    <property type="component" value="Unassembled WGS sequence"/>
</dbReference>
<dbReference type="EMBL" id="CADEBC010000590">
    <property type="protein sequence ID" value="CAB3257204.1"/>
    <property type="molecule type" value="Genomic_DNA"/>
</dbReference>
<gene>
    <name evidence="8" type="ORF">APLA_LOCUS15837</name>
</gene>
<keyword evidence="3 5" id="KW-1133">Transmembrane helix</keyword>
<keyword evidence="9" id="KW-1185">Reference proteome</keyword>
<accession>A0A8S1B3U6</accession>